<dbReference type="EMBL" id="GBXM01030385">
    <property type="protein sequence ID" value="JAH78192.1"/>
    <property type="molecule type" value="Transcribed_RNA"/>
</dbReference>
<name>A0A0E9VJD7_ANGAN</name>
<organism evidence="1">
    <name type="scientific">Anguilla anguilla</name>
    <name type="common">European freshwater eel</name>
    <name type="synonym">Muraena anguilla</name>
    <dbReference type="NCBI Taxonomy" id="7936"/>
    <lineage>
        <taxon>Eukaryota</taxon>
        <taxon>Metazoa</taxon>
        <taxon>Chordata</taxon>
        <taxon>Craniata</taxon>
        <taxon>Vertebrata</taxon>
        <taxon>Euteleostomi</taxon>
        <taxon>Actinopterygii</taxon>
        <taxon>Neopterygii</taxon>
        <taxon>Teleostei</taxon>
        <taxon>Anguilliformes</taxon>
        <taxon>Anguillidae</taxon>
        <taxon>Anguilla</taxon>
    </lineage>
</organism>
<evidence type="ECO:0000313" key="1">
    <source>
        <dbReference type="EMBL" id="JAH78192.1"/>
    </source>
</evidence>
<dbReference type="AlphaFoldDB" id="A0A0E9VJD7"/>
<reference evidence="1" key="2">
    <citation type="journal article" date="2015" name="Fish Shellfish Immunol.">
        <title>Early steps in the European eel (Anguilla anguilla)-Vibrio vulnificus interaction in the gills: Role of the RtxA13 toxin.</title>
        <authorList>
            <person name="Callol A."/>
            <person name="Pajuelo D."/>
            <person name="Ebbesson L."/>
            <person name="Teles M."/>
            <person name="MacKenzie S."/>
            <person name="Amaro C."/>
        </authorList>
    </citation>
    <scope>NUCLEOTIDE SEQUENCE</scope>
</reference>
<sequence>MGPKCHVIILGQTKRSHFSATHSVKRRPLPKPLAILARPLASSTTFIKCALVT</sequence>
<proteinExistence type="predicted"/>
<reference evidence="1" key="1">
    <citation type="submission" date="2014-11" db="EMBL/GenBank/DDBJ databases">
        <authorList>
            <person name="Amaro Gonzalez C."/>
        </authorList>
    </citation>
    <scope>NUCLEOTIDE SEQUENCE</scope>
</reference>
<accession>A0A0E9VJD7</accession>
<protein>
    <submittedName>
        <fullName evidence="1">Uncharacterized protein</fullName>
    </submittedName>
</protein>